<gene>
    <name evidence="6" type="ORF">MNBD_GAMMA01-423</name>
</gene>
<accession>A0A3B0VK16</accession>
<evidence type="ECO:0000256" key="3">
    <source>
        <dbReference type="ARBA" id="ARBA00022448"/>
    </source>
</evidence>
<evidence type="ECO:0000256" key="2">
    <source>
        <dbReference type="ARBA" id="ARBA00005695"/>
    </source>
</evidence>
<dbReference type="PROSITE" id="PS51257">
    <property type="entry name" value="PROKAR_LIPOPROTEIN"/>
    <property type="match status" value="1"/>
</dbReference>
<dbReference type="SUPFAM" id="SSF53850">
    <property type="entry name" value="Periplasmic binding protein-like II"/>
    <property type="match status" value="1"/>
</dbReference>
<keyword evidence="3" id="KW-0813">Transport</keyword>
<dbReference type="Gene3D" id="3.40.190.10">
    <property type="entry name" value="Periplasmic binding protein-like II"/>
    <property type="match status" value="1"/>
</dbReference>
<evidence type="ECO:0000256" key="1">
    <source>
        <dbReference type="ARBA" id="ARBA00004196"/>
    </source>
</evidence>
<dbReference type="Gene3D" id="3.10.105.10">
    <property type="entry name" value="Dipeptide-binding Protein, Domain 3"/>
    <property type="match status" value="1"/>
</dbReference>
<dbReference type="GO" id="GO:0042597">
    <property type="term" value="C:periplasmic space"/>
    <property type="evidence" value="ECO:0007669"/>
    <property type="project" value="UniProtKB-ARBA"/>
</dbReference>
<evidence type="ECO:0000256" key="4">
    <source>
        <dbReference type="ARBA" id="ARBA00022729"/>
    </source>
</evidence>
<comment type="subcellular location">
    <subcellularLocation>
        <location evidence="1">Cell envelope</location>
    </subcellularLocation>
</comment>
<dbReference type="PIRSF" id="PIRSF002741">
    <property type="entry name" value="MppA"/>
    <property type="match status" value="1"/>
</dbReference>
<dbReference type="InterPro" id="IPR030678">
    <property type="entry name" value="Peptide/Ni-bd"/>
</dbReference>
<dbReference type="InterPro" id="IPR039424">
    <property type="entry name" value="SBP_5"/>
</dbReference>
<dbReference type="AlphaFoldDB" id="A0A3B0VK16"/>
<comment type="similarity">
    <text evidence="2">Belongs to the bacterial solute-binding protein 5 family.</text>
</comment>
<dbReference type="GO" id="GO:0030313">
    <property type="term" value="C:cell envelope"/>
    <property type="evidence" value="ECO:0007669"/>
    <property type="project" value="UniProtKB-SubCell"/>
</dbReference>
<dbReference type="PANTHER" id="PTHR30290:SF10">
    <property type="entry name" value="PERIPLASMIC OLIGOPEPTIDE-BINDING PROTEIN-RELATED"/>
    <property type="match status" value="1"/>
</dbReference>
<dbReference type="GO" id="GO:0015833">
    <property type="term" value="P:peptide transport"/>
    <property type="evidence" value="ECO:0007669"/>
    <property type="project" value="TreeGrafter"/>
</dbReference>
<evidence type="ECO:0000259" key="5">
    <source>
        <dbReference type="Pfam" id="PF00496"/>
    </source>
</evidence>
<protein>
    <submittedName>
        <fullName evidence="6">Dipeptide-binding ABC transporter, periplasmic substrate-binding component (TC 3.A.1.5.2)</fullName>
    </submittedName>
</protein>
<evidence type="ECO:0000313" key="6">
    <source>
        <dbReference type="EMBL" id="VAW39372.1"/>
    </source>
</evidence>
<dbReference type="InterPro" id="IPR000914">
    <property type="entry name" value="SBP_5_dom"/>
</dbReference>
<dbReference type="EMBL" id="UOEW01000225">
    <property type="protein sequence ID" value="VAW39372.1"/>
    <property type="molecule type" value="Genomic_DNA"/>
</dbReference>
<keyword evidence="4" id="KW-0732">Signal</keyword>
<proteinExistence type="inferred from homology"/>
<dbReference type="Pfam" id="PF00496">
    <property type="entry name" value="SBP_bac_5"/>
    <property type="match status" value="1"/>
</dbReference>
<feature type="domain" description="Solute-binding protein family 5" evidence="5">
    <location>
        <begin position="89"/>
        <end position="523"/>
    </location>
</feature>
<name>A0A3B0VK16_9ZZZZ</name>
<dbReference type="PANTHER" id="PTHR30290">
    <property type="entry name" value="PERIPLASMIC BINDING COMPONENT OF ABC TRANSPORTER"/>
    <property type="match status" value="1"/>
</dbReference>
<organism evidence="6">
    <name type="scientific">hydrothermal vent metagenome</name>
    <dbReference type="NCBI Taxonomy" id="652676"/>
    <lineage>
        <taxon>unclassified sequences</taxon>
        <taxon>metagenomes</taxon>
        <taxon>ecological metagenomes</taxon>
    </lineage>
</organism>
<dbReference type="GO" id="GO:0043190">
    <property type="term" value="C:ATP-binding cassette (ABC) transporter complex"/>
    <property type="evidence" value="ECO:0007669"/>
    <property type="project" value="InterPro"/>
</dbReference>
<dbReference type="GO" id="GO:1904680">
    <property type="term" value="F:peptide transmembrane transporter activity"/>
    <property type="evidence" value="ECO:0007669"/>
    <property type="project" value="TreeGrafter"/>
</dbReference>
<reference evidence="6" key="1">
    <citation type="submission" date="2018-06" db="EMBL/GenBank/DDBJ databases">
        <authorList>
            <person name="Zhirakovskaya E."/>
        </authorList>
    </citation>
    <scope>NUCLEOTIDE SEQUENCE</scope>
</reference>
<sequence length="612" mass="68801">MVKQLKLVFITLIFSTLLACGGEDTTNNADKKPKKEKSSYLGKKVYRHSMDGAPTTLDPVRAAVVYSNFVVQNVFDTLYSYKYLARPYELKPNLATTMPQVSEDGLTYTIKIKQGVRFQDHEAFAGGKGREVHASDFIYSIQRHFDKKFNSQGAWVFAGRIVGLDDWKKNGSDYSQTIAGLQAPDAYTIQIKLVKPYPQLIYTLAMGFSAIVPHEAVEFYGDEFGSNPVGSGPFALQSFNQEKAILVTNPNFRKEPLDLEFEGYDESKHGFTGIKVLAGKSPPFIDIMEVNFVKEPASRWNSFTKGNEIQYTTVPKDKTGSVLMSKKQPLKLFPQYADTYHHMFMVEAGFVYSGFDMANPTFGSNGDPVHDAKNKALRCAIIKSHDWQQRNIAFYSGLGTIFPGVITPSVMEFDPNYSKDSITKDIAGAKKLLADAGWTTKNLPVLEYHTSGNVTSRMTFEQFRGFLGQIGYPASKVKYAPYPSFGTFNQALKSGKTPFFSLAWGLDYPDAENTLQLFYGPNKAPGSNSFNYENQEFDELFRQAKILLPSAKRTKLYQQLNKIIIDDCVVLSGLSRNRIYLWHKDVIMYPDREILGGFFARFVALKPGLDKE</sequence>